<dbReference type="SUPFAM" id="SSF55729">
    <property type="entry name" value="Acyl-CoA N-acyltransferases (Nat)"/>
    <property type="match status" value="1"/>
</dbReference>
<dbReference type="EMBL" id="PYSV01000004">
    <property type="protein sequence ID" value="PTA68806.1"/>
    <property type="molecule type" value="Genomic_DNA"/>
</dbReference>
<dbReference type="InterPro" id="IPR016181">
    <property type="entry name" value="Acyl_CoA_acyltransferase"/>
</dbReference>
<dbReference type="InterPro" id="IPR050832">
    <property type="entry name" value="Bact_Acetyltransf"/>
</dbReference>
<dbReference type="Proteomes" id="UP000240317">
    <property type="component" value="Unassembled WGS sequence"/>
</dbReference>
<evidence type="ECO:0000313" key="5">
    <source>
        <dbReference type="Proteomes" id="UP000240317"/>
    </source>
</evidence>
<feature type="domain" description="N-acetyltransferase" evidence="3">
    <location>
        <begin position="6"/>
        <end position="162"/>
    </location>
</feature>
<evidence type="ECO:0000313" key="4">
    <source>
        <dbReference type="EMBL" id="PTA68806.1"/>
    </source>
</evidence>
<keyword evidence="5" id="KW-1185">Reference proteome</keyword>
<dbReference type="InterPro" id="IPR000182">
    <property type="entry name" value="GNAT_dom"/>
</dbReference>
<dbReference type="OrthoDB" id="119498at2"/>
<reference evidence="4 5" key="1">
    <citation type="submission" date="2018-03" db="EMBL/GenBank/DDBJ databases">
        <title>Draft genome of Deinococcus sp. OD32.</title>
        <authorList>
            <person name="Wang X.-P."/>
            <person name="Du Z.-J."/>
        </authorList>
    </citation>
    <scope>NUCLEOTIDE SEQUENCE [LARGE SCALE GENOMIC DNA]</scope>
    <source>
        <strain evidence="4 5">OD32</strain>
    </source>
</reference>
<organism evidence="4 5">
    <name type="scientific">Deinococcus arcticus</name>
    <dbReference type="NCBI Taxonomy" id="2136176"/>
    <lineage>
        <taxon>Bacteria</taxon>
        <taxon>Thermotogati</taxon>
        <taxon>Deinococcota</taxon>
        <taxon>Deinococci</taxon>
        <taxon>Deinococcales</taxon>
        <taxon>Deinococcaceae</taxon>
        <taxon>Deinococcus</taxon>
    </lineage>
</organism>
<protein>
    <submittedName>
        <fullName evidence="4">GNAT family N-acetyltransferase</fullName>
    </submittedName>
</protein>
<sequence length="166" mass="17858">MTGAGWPIRRAVPGDAPGIAAHRAQMFTDMGDLTREAAQAQLGLWADWLAGAIEKGEYVGFVAEQSGQPLGSAGLMFHPKPPTTEDPATLRAYVLNVYVAPEGRRQGLAEALMRAVLTEVETRGLRTVTLHASAQGRSIYERLGFTEAPHPELRLILGNPATETRA</sequence>
<keyword evidence="2" id="KW-0012">Acyltransferase</keyword>
<proteinExistence type="predicted"/>
<dbReference type="GO" id="GO:0016747">
    <property type="term" value="F:acyltransferase activity, transferring groups other than amino-acyl groups"/>
    <property type="evidence" value="ECO:0007669"/>
    <property type="project" value="InterPro"/>
</dbReference>
<dbReference type="PROSITE" id="PS51186">
    <property type="entry name" value="GNAT"/>
    <property type="match status" value="1"/>
</dbReference>
<dbReference type="Pfam" id="PF13673">
    <property type="entry name" value="Acetyltransf_10"/>
    <property type="match status" value="1"/>
</dbReference>
<keyword evidence="1 4" id="KW-0808">Transferase</keyword>
<accession>A0A2T3WA82</accession>
<dbReference type="RefSeq" id="WP_107137225.1">
    <property type="nucleotide sequence ID" value="NZ_PYSV01000004.1"/>
</dbReference>
<dbReference type="Gene3D" id="3.40.630.30">
    <property type="match status" value="1"/>
</dbReference>
<gene>
    <name evidence="4" type="ORF">C8263_06105</name>
</gene>
<evidence type="ECO:0000256" key="1">
    <source>
        <dbReference type="ARBA" id="ARBA00022679"/>
    </source>
</evidence>
<dbReference type="CDD" id="cd04301">
    <property type="entry name" value="NAT_SF"/>
    <property type="match status" value="1"/>
</dbReference>
<comment type="caution">
    <text evidence="4">The sequence shown here is derived from an EMBL/GenBank/DDBJ whole genome shotgun (WGS) entry which is preliminary data.</text>
</comment>
<evidence type="ECO:0000256" key="2">
    <source>
        <dbReference type="ARBA" id="ARBA00023315"/>
    </source>
</evidence>
<dbReference type="AlphaFoldDB" id="A0A2T3WA82"/>
<dbReference type="PANTHER" id="PTHR43877">
    <property type="entry name" value="AMINOALKYLPHOSPHONATE N-ACETYLTRANSFERASE-RELATED-RELATED"/>
    <property type="match status" value="1"/>
</dbReference>
<evidence type="ECO:0000259" key="3">
    <source>
        <dbReference type="PROSITE" id="PS51186"/>
    </source>
</evidence>
<name>A0A2T3WA82_9DEIO</name>